<dbReference type="PANTHER" id="PTHR47529:SF1">
    <property type="entry name" value="PERIPLASMIC CHAPERONE PPID"/>
    <property type="match status" value="1"/>
</dbReference>
<proteinExistence type="inferred from homology"/>
<dbReference type="Gene3D" id="1.10.4030.10">
    <property type="entry name" value="Porin chaperone SurA, peptide-binding domain"/>
    <property type="match status" value="1"/>
</dbReference>
<evidence type="ECO:0000256" key="2">
    <source>
        <dbReference type="ARBA" id="ARBA00018370"/>
    </source>
</evidence>
<evidence type="ECO:0000256" key="1">
    <source>
        <dbReference type="ARBA" id="ARBA00004382"/>
    </source>
</evidence>
<evidence type="ECO:0000256" key="8">
    <source>
        <dbReference type="ARBA" id="ARBA00023186"/>
    </source>
</evidence>
<evidence type="ECO:0000256" key="13">
    <source>
        <dbReference type="ARBA" id="ARBA00042775"/>
    </source>
</evidence>
<keyword evidence="14 17" id="KW-0413">Isomerase</keyword>
<keyword evidence="4" id="KW-0997">Cell inner membrane</keyword>
<evidence type="ECO:0000256" key="6">
    <source>
        <dbReference type="ARBA" id="ARBA00022989"/>
    </source>
</evidence>
<comment type="similarity">
    <text evidence="11">Belongs to the PpiD chaperone family.</text>
</comment>
<evidence type="ECO:0000256" key="5">
    <source>
        <dbReference type="ARBA" id="ARBA00022692"/>
    </source>
</evidence>
<dbReference type="GO" id="GO:0003755">
    <property type="term" value="F:peptidyl-prolyl cis-trans isomerase activity"/>
    <property type="evidence" value="ECO:0007669"/>
    <property type="project" value="UniProtKB-KW"/>
</dbReference>
<dbReference type="Gene3D" id="3.10.50.40">
    <property type="match status" value="1"/>
</dbReference>
<evidence type="ECO:0000256" key="7">
    <source>
        <dbReference type="ARBA" id="ARBA00023136"/>
    </source>
</evidence>
<reference evidence="17" key="1">
    <citation type="submission" date="2020-06" db="EMBL/GenBank/DDBJ databases">
        <title>Stable isotope informed genome-resolved metagenomics uncovers potential trophic interactions in rhizosphere soil.</title>
        <authorList>
            <person name="Starr E.P."/>
            <person name="Shi S."/>
            <person name="Blazewicz S.J."/>
            <person name="Koch B.J."/>
            <person name="Probst A.J."/>
            <person name="Hungate B.A."/>
            <person name="Pett-Ridge J."/>
            <person name="Firestone M.K."/>
            <person name="Banfield J.F."/>
        </authorList>
    </citation>
    <scope>NUCLEOTIDE SEQUENCE</scope>
    <source>
        <strain evidence="17">YM_69_17</strain>
    </source>
</reference>
<dbReference type="Proteomes" id="UP000700706">
    <property type="component" value="Unassembled WGS sequence"/>
</dbReference>
<dbReference type="Pfam" id="PF13145">
    <property type="entry name" value="Rotamase_2"/>
    <property type="match status" value="3"/>
</dbReference>
<dbReference type="GO" id="GO:0005886">
    <property type="term" value="C:plasma membrane"/>
    <property type="evidence" value="ECO:0007669"/>
    <property type="project" value="UniProtKB-SubCell"/>
</dbReference>
<comment type="subcellular location">
    <subcellularLocation>
        <location evidence="1">Cell inner membrane</location>
        <topology evidence="1">Single-pass type II membrane protein</topology>
        <orientation evidence="1">Periplasmic side</orientation>
    </subcellularLocation>
</comment>
<sequence length="623" mass="66509">MLQLLRHKVGSVVVKVLFVLLILSFAIWGIGDIFRNRGQTDTVATVGDVTISLGQLDSQFRQVAQSQRIPLAVAQQLGLPQRVLDGMVSGFLYDQFAADLGYNLSNDAVADAVRTNPVFRDPATNQFSRDRFLQLLQANGTNEAGFIASQRGQMQQQQVMRALFSGAEPPQALVDPIYKYRRETRIADTITLRNADQAGVAQPTQADLEAYHKEHGDKFQSPEYRTLNLVLLKTDEFAKSVTVSEDEARTAYDKTQVDYQKPEMRRFDQVIAPTKELADQIAAAVRGGKPVQQAVDESGNAAVKLIPVDFTAKSAMPIPALAEPGFALAQGQATDPVQSPFGWHVLVLTGTQPARTVPFAEARPEIEARLKQSKAADALYDAANKFEDALADNVPVDKAAQEFGFTVTPVPAVAQDGTTQSGQPLPPLPGQAQVLQAAFQLQQGDVSPMGTVDDNTSFIVRVDSIIPPATEPLAKVRDEVAAAWTEQKQADAAAALAADIAKRLAAGEAAADVAKAVGGQYAETPALLRDGSNAGAVPAALVRDLFAAKVGGTATAETPGGRVVARLTKVEPAKPDATAEAAVKQDLQRGLAVDVGGGLDQALRARYGVTVDQAVLARLSYQE</sequence>
<accession>A0A952FHP9</accession>
<evidence type="ECO:0000256" key="15">
    <source>
        <dbReference type="SAM" id="Phobius"/>
    </source>
</evidence>
<dbReference type="SUPFAM" id="SSF109998">
    <property type="entry name" value="Triger factor/SurA peptide-binding domain-like"/>
    <property type="match status" value="1"/>
</dbReference>
<name>A0A952FHP9_9PROT</name>
<evidence type="ECO:0000256" key="11">
    <source>
        <dbReference type="ARBA" id="ARBA00038408"/>
    </source>
</evidence>
<dbReference type="PROSITE" id="PS50198">
    <property type="entry name" value="PPIC_PPIASE_2"/>
    <property type="match status" value="1"/>
</dbReference>
<dbReference type="Pfam" id="PF13624">
    <property type="entry name" value="SurA_N_3"/>
    <property type="match status" value="1"/>
</dbReference>
<dbReference type="InterPro" id="IPR046357">
    <property type="entry name" value="PPIase_dom_sf"/>
</dbReference>
<evidence type="ECO:0000256" key="9">
    <source>
        <dbReference type="ARBA" id="ARBA00030642"/>
    </source>
</evidence>
<dbReference type="EMBL" id="JAEKLZ010000152">
    <property type="protein sequence ID" value="MBW8724908.1"/>
    <property type="molecule type" value="Genomic_DNA"/>
</dbReference>
<dbReference type="InterPro" id="IPR027304">
    <property type="entry name" value="Trigger_fact/SurA_dom_sf"/>
</dbReference>
<evidence type="ECO:0000256" key="12">
    <source>
        <dbReference type="ARBA" id="ARBA00040743"/>
    </source>
</evidence>
<keyword evidence="5 15" id="KW-0812">Transmembrane</keyword>
<protein>
    <recommendedName>
        <fullName evidence="2">Parvulin-like PPIase</fullName>
    </recommendedName>
    <alternativeName>
        <fullName evidence="9">Peptidyl-prolyl cis-trans isomerase plp</fullName>
    </alternativeName>
    <alternativeName>
        <fullName evidence="12">Periplasmic chaperone PpiD</fullName>
    </alternativeName>
    <alternativeName>
        <fullName evidence="13">Periplasmic folding chaperone</fullName>
    </alternativeName>
    <alternativeName>
        <fullName evidence="10">Rotamase plp</fullName>
    </alternativeName>
</protein>
<dbReference type="InterPro" id="IPR052029">
    <property type="entry name" value="PpiD_chaperone"/>
</dbReference>
<organism evidence="17 18">
    <name type="scientific">Inquilinus limosus</name>
    <dbReference type="NCBI Taxonomy" id="171674"/>
    <lineage>
        <taxon>Bacteria</taxon>
        <taxon>Pseudomonadati</taxon>
        <taxon>Pseudomonadota</taxon>
        <taxon>Alphaproteobacteria</taxon>
        <taxon>Rhodospirillales</taxon>
        <taxon>Rhodospirillaceae</taxon>
        <taxon>Inquilinus</taxon>
    </lineage>
</organism>
<keyword evidence="8" id="KW-0143">Chaperone</keyword>
<dbReference type="SUPFAM" id="SSF54534">
    <property type="entry name" value="FKBP-like"/>
    <property type="match status" value="1"/>
</dbReference>
<evidence type="ECO:0000256" key="14">
    <source>
        <dbReference type="PROSITE-ProRule" id="PRU00278"/>
    </source>
</evidence>
<keyword evidence="14" id="KW-0697">Rotamase</keyword>
<evidence type="ECO:0000256" key="10">
    <source>
        <dbReference type="ARBA" id="ARBA00031484"/>
    </source>
</evidence>
<evidence type="ECO:0000256" key="4">
    <source>
        <dbReference type="ARBA" id="ARBA00022519"/>
    </source>
</evidence>
<keyword evidence="7 15" id="KW-0472">Membrane</keyword>
<keyword evidence="3" id="KW-1003">Cell membrane</keyword>
<evidence type="ECO:0000259" key="16">
    <source>
        <dbReference type="PROSITE" id="PS50198"/>
    </source>
</evidence>
<evidence type="ECO:0000313" key="18">
    <source>
        <dbReference type="Proteomes" id="UP000700706"/>
    </source>
</evidence>
<feature type="domain" description="PpiC" evidence="16">
    <location>
        <begin position="222"/>
        <end position="350"/>
    </location>
</feature>
<gene>
    <name evidence="17" type="ORF">JF625_07100</name>
</gene>
<dbReference type="PANTHER" id="PTHR47529">
    <property type="entry name" value="PEPTIDYL-PROLYL CIS-TRANS ISOMERASE D"/>
    <property type="match status" value="1"/>
</dbReference>
<feature type="transmembrane region" description="Helical" evidence="15">
    <location>
        <begin position="12"/>
        <end position="31"/>
    </location>
</feature>
<evidence type="ECO:0000313" key="17">
    <source>
        <dbReference type="EMBL" id="MBW8724908.1"/>
    </source>
</evidence>
<comment type="caution">
    <text evidence="17">The sequence shown here is derived from an EMBL/GenBank/DDBJ whole genome shotgun (WGS) entry which is preliminary data.</text>
</comment>
<dbReference type="AlphaFoldDB" id="A0A952FHP9"/>
<evidence type="ECO:0000256" key="3">
    <source>
        <dbReference type="ARBA" id="ARBA00022475"/>
    </source>
</evidence>
<keyword evidence="6 15" id="KW-1133">Transmembrane helix</keyword>
<dbReference type="InterPro" id="IPR000297">
    <property type="entry name" value="PPIase_PpiC"/>
</dbReference>